<dbReference type="SMART" id="SM00563">
    <property type="entry name" value="PlsC"/>
    <property type="match status" value="1"/>
</dbReference>
<dbReference type="EMBL" id="CAJOBI010004265">
    <property type="protein sequence ID" value="CAF3996252.1"/>
    <property type="molecule type" value="Genomic_DNA"/>
</dbReference>
<organism evidence="4 11">
    <name type="scientific">Rotaria magnacalcarata</name>
    <dbReference type="NCBI Taxonomy" id="392030"/>
    <lineage>
        <taxon>Eukaryota</taxon>
        <taxon>Metazoa</taxon>
        <taxon>Spiralia</taxon>
        <taxon>Gnathifera</taxon>
        <taxon>Rotifera</taxon>
        <taxon>Eurotatoria</taxon>
        <taxon>Bdelloidea</taxon>
        <taxon>Philodinida</taxon>
        <taxon>Philodinidae</taxon>
        <taxon>Rotaria</taxon>
    </lineage>
</organism>
<dbReference type="Proteomes" id="UP000663855">
    <property type="component" value="Unassembled WGS sequence"/>
</dbReference>
<dbReference type="OrthoDB" id="44277at2759"/>
<gene>
    <name evidence="3" type="ORF">CJN711_LOCUS15949</name>
    <name evidence="4" type="ORF">KQP761_LOCUS7409</name>
    <name evidence="5" type="ORF">MBJ925_LOCUS3046</name>
    <name evidence="8" type="ORF">OVN521_LOCUS5878</name>
    <name evidence="10" type="ORF">SMN809_LOCUS11680</name>
    <name evidence="9" type="ORF">UXM345_LOCUS9259</name>
    <name evidence="6" type="ORF">WKI299_LOCUS244</name>
    <name evidence="7" type="ORF">XDN619_LOCUS1196</name>
</gene>
<dbReference type="EMBL" id="CAJNOV010007344">
    <property type="protein sequence ID" value="CAF1280402.1"/>
    <property type="molecule type" value="Genomic_DNA"/>
</dbReference>
<keyword evidence="12" id="KW-1185">Reference proteome</keyword>
<dbReference type="EMBL" id="CAJNRF010000012">
    <property type="protein sequence ID" value="CAF1928669.1"/>
    <property type="molecule type" value="Genomic_DNA"/>
</dbReference>
<dbReference type="EMBL" id="CAJNRE010000187">
    <property type="protein sequence ID" value="CAF1924105.1"/>
    <property type="molecule type" value="Genomic_DNA"/>
</dbReference>
<evidence type="ECO:0000256" key="1">
    <source>
        <dbReference type="SAM" id="Phobius"/>
    </source>
</evidence>
<dbReference type="Proteomes" id="UP000663887">
    <property type="component" value="Unassembled WGS sequence"/>
</dbReference>
<dbReference type="SUPFAM" id="SSF69593">
    <property type="entry name" value="Glycerol-3-phosphate (1)-acyltransferase"/>
    <property type="match status" value="1"/>
</dbReference>
<evidence type="ECO:0000313" key="5">
    <source>
        <dbReference type="EMBL" id="CAF1924105.1"/>
    </source>
</evidence>
<protein>
    <recommendedName>
        <fullName evidence="2">Phospholipid/glycerol acyltransferase domain-containing protein</fullName>
    </recommendedName>
</protein>
<dbReference type="GO" id="GO:0016020">
    <property type="term" value="C:membrane"/>
    <property type="evidence" value="ECO:0007669"/>
    <property type="project" value="TreeGrafter"/>
</dbReference>
<evidence type="ECO:0000313" key="9">
    <source>
        <dbReference type="EMBL" id="CAF3877007.1"/>
    </source>
</evidence>
<dbReference type="EMBL" id="CAJOBF010000838">
    <property type="protein sequence ID" value="CAF3877007.1"/>
    <property type="molecule type" value="Genomic_DNA"/>
</dbReference>
<evidence type="ECO:0000313" key="11">
    <source>
        <dbReference type="Proteomes" id="UP000663834"/>
    </source>
</evidence>
<dbReference type="CDD" id="cd07987">
    <property type="entry name" value="LPLAT_MGAT-like"/>
    <property type="match status" value="1"/>
</dbReference>
<feature type="domain" description="Phospholipid/glycerol acyltransferase" evidence="2">
    <location>
        <begin position="112"/>
        <end position="227"/>
    </location>
</feature>
<feature type="transmembrane region" description="Helical" evidence="1">
    <location>
        <begin position="110"/>
        <end position="129"/>
    </location>
</feature>
<dbReference type="PANTHER" id="PTHR22753">
    <property type="entry name" value="TRANSMEMBRANE PROTEIN 68"/>
    <property type="match status" value="1"/>
</dbReference>
<reference evidence="4" key="1">
    <citation type="submission" date="2021-02" db="EMBL/GenBank/DDBJ databases">
        <authorList>
            <person name="Nowell W R."/>
        </authorList>
    </citation>
    <scope>NUCLEOTIDE SEQUENCE</scope>
</reference>
<dbReference type="Proteomes" id="UP000663834">
    <property type="component" value="Unassembled WGS sequence"/>
</dbReference>
<dbReference type="Proteomes" id="UP000663824">
    <property type="component" value="Unassembled WGS sequence"/>
</dbReference>
<name>A0A815HGL5_9BILA</name>
<dbReference type="GO" id="GO:0016746">
    <property type="term" value="F:acyltransferase activity"/>
    <property type="evidence" value="ECO:0007669"/>
    <property type="project" value="InterPro"/>
</dbReference>
<dbReference type="EMBL" id="CAJNOW010002500">
    <property type="protein sequence ID" value="CAF1354446.1"/>
    <property type="molecule type" value="Genomic_DNA"/>
</dbReference>
<dbReference type="Proteomes" id="UP000676336">
    <property type="component" value="Unassembled WGS sequence"/>
</dbReference>
<dbReference type="Proteomes" id="UP000663856">
    <property type="component" value="Unassembled WGS sequence"/>
</dbReference>
<dbReference type="Proteomes" id="UP000663842">
    <property type="component" value="Unassembled WGS sequence"/>
</dbReference>
<evidence type="ECO:0000313" key="12">
    <source>
        <dbReference type="Proteomes" id="UP000663866"/>
    </source>
</evidence>
<dbReference type="PANTHER" id="PTHR22753:SF14">
    <property type="entry name" value="MONOACYLGLYCEROL_DIACYLGLYCEROL O-ACYLTRANSFERASE"/>
    <property type="match status" value="1"/>
</dbReference>
<keyword evidence="1" id="KW-0472">Membrane</keyword>
<dbReference type="EMBL" id="CAJNRG010000060">
    <property type="protein sequence ID" value="CAF1957559.1"/>
    <property type="molecule type" value="Genomic_DNA"/>
</dbReference>
<dbReference type="EMBL" id="CAJOBG010000600">
    <property type="protein sequence ID" value="CAF3834776.1"/>
    <property type="molecule type" value="Genomic_DNA"/>
</dbReference>
<proteinExistence type="predicted"/>
<keyword evidence="1" id="KW-1133">Transmembrane helix</keyword>
<dbReference type="Proteomes" id="UP000663866">
    <property type="component" value="Unassembled WGS sequence"/>
</dbReference>
<feature type="transmembrane region" description="Helical" evidence="1">
    <location>
        <begin position="76"/>
        <end position="98"/>
    </location>
</feature>
<feature type="transmembrane region" description="Helical" evidence="1">
    <location>
        <begin position="30"/>
        <end position="55"/>
    </location>
</feature>
<evidence type="ECO:0000313" key="7">
    <source>
        <dbReference type="EMBL" id="CAF1957559.1"/>
    </source>
</evidence>
<dbReference type="InterPro" id="IPR002123">
    <property type="entry name" value="Plipid/glycerol_acylTrfase"/>
</dbReference>
<evidence type="ECO:0000313" key="10">
    <source>
        <dbReference type="EMBL" id="CAF3996252.1"/>
    </source>
</evidence>
<evidence type="ECO:0000259" key="2">
    <source>
        <dbReference type="SMART" id="SM00563"/>
    </source>
</evidence>
<sequence>MVLNQAFSYLLSLLERSNLDLIYLTWLWNLFKPLCILLISLFVLPAIILIFMYGSSLFCLIYKHWNRLKAAYSEDLWYGAIKTLAVFWELQATIWHGYEVEGLENIPTQGPALIIFYHAALPIDFYYLFAKLWLYRNRRIRVVADKFVFKIPGLATLLEALEIQPSTSTMCKLMLEEGHILAISPGGVREALFGDQNYQLIWKQRTGFAKVAIEAKVPIIPMFTKNCREAVRAMTLGRRFLSYIYEKTRLPLVPIYGIFPVKLITYLGEPIPYDPNITPEALANRVKKEIETMIETHQRRPGSITRAFFDRFINSSKKEKKTK</sequence>
<dbReference type="AlphaFoldDB" id="A0A815HGL5"/>
<comment type="caution">
    <text evidence="4">The sequence shown here is derived from an EMBL/GenBank/DDBJ whole genome shotgun (WGS) entry which is preliminary data.</text>
</comment>
<evidence type="ECO:0000313" key="6">
    <source>
        <dbReference type="EMBL" id="CAF1928669.1"/>
    </source>
</evidence>
<evidence type="ECO:0000313" key="4">
    <source>
        <dbReference type="EMBL" id="CAF1354446.1"/>
    </source>
</evidence>
<evidence type="ECO:0000313" key="8">
    <source>
        <dbReference type="EMBL" id="CAF3834776.1"/>
    </source>
</evidence>
<keyword evidence="1" id="KW-0812">Transmembrane</keyword>
<accession>A0A815HGL5</accession>
<evidence type="ECO:0000313" key="3">
    <source>
        <dbReference type="EMBL" id="CAF1280402.1"/>
    </source>
</evidence>
<dbReference type="Pfam" id="PF01553">
    <property type="entry name" value="Acyltransferase"/>
    <property type="match status" value="1"/>
</dbReference>